<feature type="signal peptide" evidence="2">
    <location>
        <begin position="1"/>
        <end position="29"/>
    </location>
</feature>
<name>A0A6A6XAB5_9PLEO</name>
<keyword evidence="4" id="KW-1185">Reference proteome</keyword>
<keyword evidence="2" id="KW-0732">Signal</keyword>
<protein>
    <recommendedName>
        <fullName evidence="5">Secreted protein</fullName>
    </recommendedName>
</protein>
<accession>A0A6A6XAB5</accession>
<dbReference type="AlphaFoldDB" id="A0A6A6XAB5"/>
<sequence length="129" mass="14013">MLGTRSPRTKLQVWIWSIWAVMIPAPVSARLSLCFTTLAATVPRKSVTASTGSVLEQSHRDMVTSLPPPRGSPVGRRIFEYHVKYPAEWAASPVCCRVGPELPKNGRTSESLPGALDVASRSSTARRIG</sequence>
<feature type="compositionally biased region" description="Polar residues" evidence="1">
    <location>
        <begin position="120"/>
        <end position="129"/>
    </location>
</feature>
<feature type="region of interest" description="Disordered" evidence="1">
    <location>
        <begin position="103"/>
        <end position="129"/>
    </location>
</feature>
<evidence type="ECO:0000256" key="2">
    <source>
        <dbReference type="SAM" id="SignalP"/>
    </source>
</evidence>
<feature type="chain" id="PRO_5025612798" description="Secreted protein" evidence="2">
    <location>
        <begin position="30"/>
        <end position="129"/>
    </location>
</feature>
<evidence type="ECO:0000256" key="1">
    <source>
        <dbReference type="SAM" id="MobiDB-lite"/>
    </source>
</evidence>
<gene>
    <name evidence="3" type="ORF">K505DRAFT_39040</name>
</gene>
<proteinExistence type="predicted"/>
<dbReference type="EMBL" id="MU001925">
    <property type="protein sequence ID" value="KAF2793490.1"/>
    <property type="molecule type" value="Genomic_DNA"/>
</dbReference>
<evidence type="ECO:0000313" key="4">
    <source>
        <dbReference type="Proteomes" id="UP000799757"/>
    </source>
</evidence>
<evidence type="ECO:0000313" key="3">
    <source>
        <dbReference type="EMBL" id="KAF2793490.1"/>
    </source>
</evidence>
<dbReference type="Proteomes" id="UP000799757">
    <property type="component" value="Unassembled WGS sequence"/>
</dbReference>
<organism evidence="3 4">
    <name type="scientific">Melanomma pulvis-pyrius CBS 109.77</name>
    <dbReference type="NCBI Taxonomy" id="1314802"/>
    <lineage>
        <taxon>Eukaryota</taxon>
        <taxon>Fungi</taxon>
        <taxon>Dikarya</taxon>
        <taxon>Ascomycota</taxon>
        <taxon>Pezizomycotina</taxon>
        <taxon>Dothideomycetes</taxon>
        <taxon>Pleosporomycetidae</taxon>
        <taxon>Pleosporales</taxon>
        <taxon>Melanommataceae</taxon>
        <taxon>Melanomma</taxon>
    </lineage>
</organism>
<evidence type="ECO:0008006" key="5">
    <source>
        <dbReference type="Google" id="ProtNLM"/>
    </source>
</evidence>
<reference evidence="3" key="1">
    <citation type="journal article" date="2020" name="Stud. Mycol.">
        <title>101 Dothideomycetes genomes: a test case for predicting lifestyles and emergence of pathogens.</title>
        <authorList>
            <person name="Haridas S."/>
            <person name="Albert R."/>
            <person name="Binder M."/>
            <person name="Bloem J."/>
            <person name="Labutti K."/>
            <person name="Salamov A."/>
            <person name="Andreopoulos B."/>
            <person name="Baker S."/>
            <person name="Barry K."/>
            <person name="Bills G."/>
            <person name="Bluhm B."/>
            <person name="Cannon C."/>
            <person name="Castanera R."/>
            <person name="Culley D."/>
            <person name="Daum C."/>
            <person name="Ezra D."/>
            <person name="Gonzalez J."/>
            <person name="Henrissat B."/>
            <person name="Kuo A."/>
            <person name="Liang C."/>
            <person name="Lipzen A."/>
            <person name="Lutzoni F."/>
            <person name="Magnuson J."/>
            <person name="Mondo S."/>
            <person name="Nolan M."/>
            <person name="Ohm R."/>
            <person name="Pangilinan J."/>
            <person name="Park H.-J."/>
            <person name="Ramirez L."/>
            <person name="Alfaro M."/>
            <person name="Sun H."/>
            <person name="Tritt A."/>
            <person name="Yoshinaga Y."/>
            <person name="Zwiers L.-H."/>
            <person name="Turgeon B."/>
            <person name="Goodwin S."/>
            <person name="Spatafora J."/>
            <person name="Crous P."/>
            <person name="Grigoriev I."/>
        </authorList>
    </citation>
    <scope>NUCLEOTIDE SEQUENCE</scope>
    <source>
        <strain evidence="3">CBS 109.77</strain>
    </source>
</reference>